<keyword evidence="5" id="KW-1003">Cell membrane</keyword>
<feature type="transmembrane region" description="Helical" evidence="5">
    <location>
        <begin position="398"/>
        <end position="419"/>
    </location>
</feature>
<feature type="transmembrane region" description="Helical" evidence="5">
    <location>
        <begin position="275"/>
        <end position="300"/>
    </location>
</feature>
<keyword evidence="5" id="KW-0520">NAD</keyword>
<feature type="transmembrane region" description="Helical" evidence="5">
    <location>
        <begin position="345"/>
        <end position="364"/>
    </location>
</feature>
<feature type="transmembrane region" description="Helical" evidence="5">
    <location>
        <begin position="371"/>
        <end position="392"/>
    </location>
</feature>
<feature type="transmembrane region" description="Helical" evidence="5">
    <location>
        <begin position="65"/>
        <end position="87"/>
    </location>
</feature>
<feature type="transmembrane region" description="Helical" evidence="5">
    <location>
        <begin position="479"/>
        <end position="504"/>
    </location>
</feature>
<feature type="transmembrane region" description="Helical" evidence="5">
    <location>
        <begin position="220"/>
        <end position="244"/>
    </location>
</feature>
<reference evidence="8 9" key="1">
    <citation type="submission" date="2024-09" db="EMBL/GenBank/DDBJ databases">
        <authorList>
            <person name="Sun Q."/>
            <person name="Mori K."/>
        </authorList>
    </citation>
    <scope>NUCLEOTIDE SEQUENCE [LARGE SCALE GENOMIC DNA]</scope>
    <source>
        <strain evidence="8 9">JCM 4362</strain>
    </source>
</reference>
<name>A0ABV5PHP8_STRCM</name>
<dbReference type="NCBIfam" id="NF004441">
    <property type="entry name" value="PRK05777.1-4"/>
    <property type="match status" value="1"/>
</dbReference>
<dbReference type="EC" id="7.1.1.-" evidence="5"/>
<keyword evidence="4 5" id="KW-0472">Membrane</keyword>
<evidence type="ECO:0000256" key="1">
    <source>
        <dbReference type="ARBA" id="ARBA00004127"/>
    </source>
</evidence>
<comment type="catalytic activity">
    <reaction evidence="5">
        <text>a quinone + NADH + 5 H(+)(in) = a quinol + NAD(+) + 4 H(+)(out)</text>
        <dbReference type="Rhea" id="RHEA:57888"/>
        <dbReference type="ChEBI" id="CHEBI:15378"/>
        <dbReference type="ChEBI" id="CHEBI:24646"/>
        <dbReference type="ChEBI" id="CHEBI:57540"/>
        <dbReference type="ChEBI" id="CHEBI:57945"/>
        <dbReference type="ChEBI" id="CHEBI:132124"/>
    </reaction>
</comment>
<dbReference type="EMBL" id="JBHMCR010000009">
    <property type="protein sequence ID" value="MFB9522293.1"/>
    <property type="molecule type" value="Genomic_DNA"/>
</dbReference>
<keyword evidence="9" id="KW-1185">Reference proteome</keyword>
<feature type="transmembrane region" description="Helical" evidence="5">
    <location>
        <begin position="190"/>
        <end position="208"/>
    </location>
</feature>
<keyword evidence="5" id="KW-0813">Transport</keyword>
<feature type="transmembrane region" description="Helical" evidence="5">
    <location>
        <begin position="312"/>
        <end position="333"/>
    </location>
</feature>
<feature type="domain" description="NADH:quinone oxidoreductase/Mrp antiporter transmembrane" evidence="7">
    <location>
        <begin position="184"/>
        <end position="489"/>
    </location>
</feature>
<evidence type="ECO:0000256" key="6">
    <source>
        <dbReference type="RuleBase" id="RU000320"/>
    </source>
</evidence>
<feature type="transmembrane region" description="Helical" evidence="5">
    <location>
        <begin position="107"/>
        <end position="125"/>
    </location>
</feature>
<feature type="transmembrane region" description="Helical" evidence="5">
    <location>
        <begin position="167"/>
        <end position="184"/>
    </location>
</feature>
<comment type="caution">
    <text evidence="8">The sequence shown here is derived from an EMBL/GenBank/DDBJ whole genome shotgun (WGS) entry which is preliminary data.</text>
</comment>
<keyword evidence="3 5" id="KW-1133">Transmembrane helix</keyword>
<accession>A0ABV5PHP8</accession>
<dbReference type="NCBIfam" id="TIGR01770">
    <property type="entry name" value="NDH_I_N"/>
    <property type="match status" value="1"/>
</dbReference>
<evidence type="ECO:0000313" key="9">
    <source>
        <dbReference type="Proteomes" id="UP001589718"/>
    </source>
</evidence>
<dbReference type="Pfam" id="PF00361">
    <property type="entry name" value="Proton_antipo_M"/>
    <property type="match status" value="1"/>
</dbReference>
<keyword evidence="5" id="KW-1278">Translocase</keyword>
<evidence type="ECO:0000256" key="5">
    <source>
        <dbReference type="HAMAP-Rule" id="MF_00445"/>
    </source>
</evidence>
<dbReference type="InterPro" id="IPR010096">
    <property type="entry name" value="NADH-Q_OxRdtase_suN/2"/>
</dbReference>
<comment type="subunit">
    <text evidence="5">NDH-1 is composed of 14 different subunits. Subunits NuoA, H, J, K, L, M, N constitute the membrane sector of the complex.</text>
</comment>
<feature type="transmembrane region" description="Helical" evidence="5">
    <location>
        <begin position="516"/>
        <end position="538"/>
    </location>
</feature>
<gene>
    <name evidence="5 8" type="primary">nuoN</name>
    <name evidence="8" type="ORF">ACFFTU_20315</name>
</gene>
<evidence type="ECO:0000256" key="4">
    <source>
        <dbReference type="ARBA" id="ARBA00023136"/>
    </source>
</evidence>
<evidence type="ECO:0000313" key="8">
    <source>
        <dbReference type="EMBL" id="MFB9522293.1"/>
    </source>
</evidence>
<protein>
    <recommendedName>
        <fullName evidence="5">NADH-quinone oxidoreductase subunit N</fullName>
        <ecNumber evidence="5">7.1.1.-</ecNumber>
    </recommendedName>
    <alternativeName>
        <fullName evidence="5">NADH dehydrogenase I subunit N</fullName>
    </alternativeName>
    <alternativeName>
        <fullName evidence="5">NDH-1 subunit N</fullName>
    </alternativeName>
</protein>
<dbReference type="Proteomes" id="UP001589718">
    <property type="component" value="Unassembled WGS sequence"/>
</dbReference>
<proteinExistence type="inferred from homology"/>
<keyword evidence="2 5" id="KW-0812">Transmembrane</keyword>
<dbReference type="PANTHER" id="PTHR22773">
    <property type="entry name" value="NADH DEHYDROGENASE"/>
    <property type="match status" value="1"/>
</dbReference>
<feature type="transmembrane region" description="Helical" evidence="5">
    <location>
        <begin position="32"/>
        <end position="53"/>
    </location>
</feature>
<evidence type="ECO:0000256" key="3">
    <source>
        <dbReference type="ARBA" id="ARBA00022989"/>
    </source>
</evidence>
<organism evidence="8 9">
    <name type="scientific">Streptomyces cremeus</name>
    <dbReference type="NCBI Taxonomy" id="66881"/>
    <lineage>
        <taxon>Bacteria</taxon>
        <taxon>Bacillati</taxon>
        <taxon>Actinomycetota</taxon>
        <taxon>Actinomycetes</taxon>
        <taxon>Kitasatosporales</taxon>
        <taxon>Streptomycetaceae</taxon>
        <taxon>Streptomyces</taxon>
    </lineage>
</organism>
<dbReference type="InterPro" id="IPR001750">
    <property type="entry name" value="ND/Mrp_TM"/>
</dbReference>
<dbReference type="RefSeq" id="WP_345229004.1">
    <property type="nucleotide sequence ID" value="NZ_BAAAXE010000015.1"/>
</dbReference>
<feature type="transmembrane region" description="Helical" evidence="5">
    <location>
        <begin position="440"/>
        <end position="459"/>
    </location>
</feature>
<keyword evidence="5" id="KW-0874">Quinone</keyword>
<comment type="subcellular location">
    <subcellularLocation>
        <location evidence="5">Cell membrane</location>
        <topology evidence="5">Multi-pass membrane protein</topology>
    </subcellularLocation>
    <subcellularLocation>
        <location evidence="1">Endomembrane system</location>
        <topology evidence="1">Multi-pass membrane protein</topology>
    </subcellularLocation>
    <subcellularLocation>
        <location evidence="6">Membrane</location>
        <topology evidence="6">Multi-pass membrane protein</topology>
    </subcellularLocation>
</comment>
<sequence length="554" mass="57185">MSAASVHSLWATLAADTPPGSGLKFDAPTIEYAQLSPILIIVGAAVLGILVEAFVPRKGRYYAQLFLSVVAIAAAFAAIVGLAASGFATTKAHIAAMGAIAVDGPALFLQGTILLASLVAVFTFAERKLDPETHGNRVDSFAADAAAVPGSDAEKAAVKAGFTTTEVFPLALFAIAGLLAFPAANDLLTLFIALEVFSLPLYLLCAVARRKRLMSQEAAVKYFLLGAFSSAFLLFGIALLYGYAGSVSYAKIADVVDGTAQQISPALAGTMGNDALLLIGMALLLMGLLFKVGAVPFHMWTPDVYQGAPTPVTGFMAAATKVAAFGALLRLLYVVLPGLTWDWRPVMWGIAIVTMLGGAVVAITQTDIKRLLAYSSIAHGGFILAGVIAATPDGISSVLFYLLAYSFVTIGAFAVVTLVRDAGGEATHLSKWAGLGRRSPLVAAVFAVFLLAFAGIPLTSGFSGKFAVFKAAAEGGAGVLVVVGVLSSAVAAFFYIRVIVLMFFSEPKADGPTVAVPSVLTTTAIGVGVAVTLVLGVAPQYFLDLANQAGVFVR</sequence>
<evidence type="ECO:0000256" key="2">
    <source>
        <dbReference type="ARBA" id="ARBA00022692"/>
    </source>
</evidence>
<comment type="function">
    <text evidence="5">NDH-1 shuttles electrons from NADH, via FMN and iron-sulfur (Fe-S) centers, to quinones in the respiratory chain. The immediate electron acceptor for the enzyme in this species is believed to be a menaquinone. Couples the redox reaction to proton translocation (for every two electrons transferred, four hydrogen ions are translocated across the cytoplasmic membrane), and thus conserves the redox energy in a proton gradient.</text>
</comment>
<comment type="similarity">
    <text evidence="5">Belongs to the complex I subunit 2 family.</text>
</comment>
<evidence type="ECO:0000259" key="7">
    <source>
        <dbReference type="Pfam" id="PF00361"/>
    </source>
</evidence>
<dbReference type="HAMAP" id="MF_00445">
    <property type="entry name" value="NDH1_NuoN_1"/>
    <property type="match status" value="1"/>
</dbReference>